<dbReference type="InterPro" id="IPR040990">
    <property type="entry name" value="DUF5600"/>
</dbReference>
<accession>A0AAD8YLW1</accession>
<keyword evidence="7" id="KW-0732">Signal</keyword>
<evidence type="ECO:0000313" key="9">
    <source>
        <dbReference type="EMBL" id="KAK1748793.1"/>
    </source>
</evidence>
<evidence type="ECO:0000256" key="1">
    <source>
        <dbReference type="ARBA" id="ARBA00004413"/>
    </source>
</evidence>
<name>A0AAD8YLW1_9STRA</name>
<evidence type="ECO:0000256" key="4">
    <source>
        <dbReference type="ARBA" id="ARBA00022753"/>
    </source>
</evidence>
<dbReference type="AlphaFoldDB" id="A0AAD8YLW1"/>
<dbReference type="CDD" id="cd09913">
    <property type="entry name" value="EHD"/>
    <property type="match status" value="1"/>
</dbReference>
<evidence type="ECO:0000313" key="10">
    <source>
        <dbReference type="Proteomes" id="UP001224775"/>
    </source>
</evidence>
<dbReference type="Pfam" id="PF00350">
    <property type="entry name" value="Dynamin_N"/>
    <property type="match status" value="1"/>
</dbReference>
<dbReference type="SUPFAM" id="SSF52540">
    <property type="entry name" value="P-loop containing nucleoside triphosphate hydrolases"/>
    <property type="match status" value="1"/>
</dbReference>
<keyword evidence="4" id="KW-0967">Endosome</keyword>
<dbReference type="Gene3D" id="1.10.268.20">
    <property type="match status" value="1"/>
</dbReference>
<feature type="region of interest" description="Disordered" evidence="6">
    <location>
        <begin position="85"/>
        <end position="301"/>
    </location>
</feature>
<dbReference type="PANTHER" id="PTHR11216:SF31">
    <property type="entry name" value="AT21416P"/>
    <property type="match status" value="1"/>
</dbReference>
<feature type="compositionally biased region" description="Acidic residues" evidence="6">
    <location>
        <begin position="262"/>
        <end position="271"/>
    </location>
</feature>
<evidence type="ECO:0000256" key="2">
    <source>
        <dbReference type="ARBA" id="ARBA00004481"/>
    </source>
</evidence>
<feature type="signal peptide" evidence="7">
    <location>
        <begin position="1"/>
        <end position="35"/>
    </location>
</feature>
<dbReference type="InterPro" id="IPR027417">
    <property type="entry name" value="P-loop_NTPase"/>
</dbReference>
<dbReference type="PRINTS" id="PR00195">
    <property type="entry name" value="DYNAMIN"/>
</dbReference>
<feature type="compositionally biased region" description="Polar residues" evidence="6">
    <location>
        <begin position="233"/>
        <end position="249"/>
    </location>
</feature>
<dbReference type="Gene3D" id="3.40.50.300">
    <property type="entry name" value="P-loop containing nucleotide triphosphate hydrolases"/>
    <property type="match status" value="1"/>
</dbReference>
<dbReference type="GO" id="GO:0016197">
    <property type="term" value="P:endosomal transport"/>
    <property type="evidence" value="ECO:0007669"/>
    <property type="project" value="TreeGrafter"/>
</dbReference>
<dbReference type="InterPro" id="IPR045063">
    <property type="entry name" value="Dynamin_N"/>
</dbReference>
<comment type="caution">
    <text evidence="9">The sequence shown here is derived from an EMBL/GenBank/DDBJ whole genome shotgun (WGS) entry which is preliminary data.</text>
</comment>
<protein>
    <submittedName>
        <fullName evidence="9">EH domain-containing protein</fullName>
    </submittedName>
</protein>
<evidence type="ECO:0000256" key="5">
    <source>
        <dbReference type="ARBA" id="ARBA00023136"/>
    </source>
</evidence>
<keyword evidence="5" id="KW-0472">Membrane</keyword>
<dbReference type="Proteomes" id="UP001224775">
    <property type="component" value="Unassembled WGS sequence"/>
</dbReference>
<keyword evidence="3" id="KW-1003">Cell membrane</keyword>
<dbReference type="GO" id="GO:0005525">
    <property type="term" value="F:GTP binding"/>
    <property type="evidence" value="ECO:0007669"/>
    <property type="project" value="InterPro"/>
</dbReference>
<dbReference type="EMBL" id="JATAAI010000001">
    <property type="protein sequence ID" value="KAK1748793.1"/>
    <property type="molecule type" value="Genomic_DNA"/>
</dbReference>
<dbReference type="InterPro" id="IPR030381">
    <property type="entry name" value="G_DYNAMIN_dom"/>
</dbReference>
<sequence>MRRQRGTNVRRPSDMMLLCVSFLTVAALSITATDARPWGLLKSSHRRFCNVHHCSSLPDDDDESTIQKICKKSLLCRGGYADYIDDGDSPWADDDEDDQQMTHHMQHQQQPNRGDQSQMNYPPSHQQQQQPPHQVYGQQQQPPPQAPWQQNNNGPPMQQGGQRYDGAPPQQQQQHPYSQQQQQHPQQRSTDMQQRGGPPQQYQRPPYQQQQQQQYSPPDFPGDSQPGGPGYARSQNQNNPPSRIQNAGMQQQQQQQPPPYGFDEEDDEDDLLPSRNGIEDDDGIELQQSESSQGGSGMDLSEFNKDVIFSGLKRLYRKKIRPLELSSKYGHFHSPPLSPSDFDSKPMVLLLGQYSVGKTSFIRYLLGRDFPGQRIGPEPTTDRFVAILKGDSGDKIIPGAALCSQGDRPFRGLSSFGNNFLSRFEGVEMDSPILNNITLVDTPGILSGQKQNIGRNYDYEQVMKWFAERADLIIIMFDAHKLDISDELKRVIEILKPHQDKMRVILNKADSISTQQLMRVYGALMWSLGKVMMTPEVCRVYMGSFWGAPLKNKEQGALLTQEKMDLFNDIAQLPQNAVMRRINELVKRARSVKVHAYIIHYLRKQLPYTWGKREKQRRLIDRLEREFVMCARRYELPRGDFPELEPFRQALLEIKDLSEVHKLDKKMVKEMDKVFSVDIPNLLEAARNI</sequence>
<dbReference type="GO" id="GO:0005886">
    <property type="term" value="C:plasma membrane"/>
    <property type="evidence" value="ECO:0007669"/>
    <property type="project" value="UniProtKB-SubCell"/>
</dbReference>
<evidence type="ECO:0000256" key="7">
    <source>
        <dbReference type="SAM" id="SignalP"/>
    </source>
</evidence>
<dbReference type="GO" id="GO:0006897">
    <property type="term" value="P:endocytosis"/>
    <property type="evidence" value="ECO:0007669"/>
    <property type="project" value="TreeGrafter"/>
</dbReference>
<evidence type="ECO:0000256" key="6">
    <source>
        <dbReference type="SAM" id="MobiDB-lite"/>
    </source>
</evidence>
<feature type="compositionally biased region" description="Acidic residues" evidence="6">
    <location>
        <begin position="85"/>
        <end position="99"/>
    </location>
</feature>
<organism evidence="9 10">
    <name type="scientific">Skeletonema marinoi</name>
    <dbReference type="NCBI Taxonomy" id="267567"/>
    <lineage>
        <taxon>Eukaryota</taxon>
        <taxon>Sar</taxon>
        <taxon>Stramenopiles</taxon>
        <taxon>Ochrophyta</taxon>
        <taxon>Bacillariophyta</taxon>
        <taxon>Coscinodiscophyceae</taxon>
        <taxon>Thalassiosirophycidae</taxon>
        <taxon>Thalassiosirales</taxon>
        <taxon>Skeletonemataceae</taxon>
        <taxon>Skeletonema</taxon>
        <taxon>Skeletonema marinoi-dohrnii complex</taxon>
    </lineage>
</organism>
<feature type="chain" id="PRO_5042234541" evidence="7">
    <location>
        <begin position="36"/>
        <end position="689"/>
    </location>
</feature>
<dbReference type="GO" id="GO:0010008">
    <property type="term" value="C:endosome membrane"/>
    <property type="evidence" value="ECO:0007669"/>
    <property type="project" value="UniProtKB-SubCell"/>
</dbReference>
<comment type="subcellular location">
    <subcellularLocation>
        <location evidence="1">Cell membrane</location>
        <topology evidence="1">Peripheral membrane protein</topology>
        <orientation evidence="1">Cytoplasmic side</orientation>
    </subcellularLocation>
    <subcellularLocation>
        <location evidence="2">Endosome membrane</location>
        <topology evidence="2">Peripheral membrane protein</topology>
    </subcellularLocation>
</comment>
<dbReference type="Pfam" id="PF18150">
    <property type="entry name" value="DUF5600"/>
    <property type="match status" value="1"/>
</dbReference>
<keyword evidence="10" id="KW-1185">Reference proteome</keyword>
<gene>
    <name evidence="9" type="ORF">QTG54_000732</name>
</gene>
<feature type="compositionally biased region" description="Low complexity" evidence="6">
    <location>
        <begin position="118"/>
        <end position="140"/>
    </location>
</feature>
<proteinExistence type="predicted"/>
<feature type="compositionally biased region" description="Low complexity" evidence="6">
    <location>
        <begin position="147"/>
        <end position="214"/>
    </location>
</feature>
<evidence type="ECO:0000259" key="8">
    <source>
        <dbReference type="PROSITE" id="PS51718"/>
    </source>
</evidence>
<evidence type="ECO:0000256" key="3">
    <source>
        <dbReference type="ARBA" id="ARBA00022475"/>
    </source>
</evidence>
<reference evidence="9" key="1">
    <citation type="submission" date="2023-06" db="EMBL/GenBank/DDBJ databases">
        <title>Survivors Of The Sea: Transcriptome response of Skeletonema marinoi to long-term dormancy.</title>
        <authorList>
            <person name="Pinder M.I.M."/>
            <person name="Kourtchenko O."/>
            <person name="Robertson E.K."/>
            <person name="Larsson T."/>
            <person name="Maumus F."/>
            <person name="Osuna-Cruz C.M."/>
            <person name="Vancaester E."/>
            <person name="Stenow R."/>
            <person name="Vandepoele K."/>
            <person name="Ploug H."/>
            <person name="Bruchert V."/>
            <person name="Godhe A."/>
            <person name="Topel M."/>
        </authorList>
    </citation>
    <scope>NUCLEOTIDE SEQUENCE</scope>
    <source>
        <strain evidence="9">R05AC</strain>
    </source>
</reference>
<dbReference type="InterPro" id="IPR022812">
    <property type="entry name" value="Dynamin"/>
</dbReference>
<feature type="domain" description="Dynamin-type G" evidence="8">
    <location>
        <begin position="342"/>
        <end position="587"/>
    </location>
</feature>
<dbReference type="Pfam" id="PF16880">
    <property type="entry name" value="EHD_N"/>
    <property type="match status" value="1"/>
</dbReference>
<dbReference type="PANTHER" id="PTHR11216">
    <property type="entry name" value="EH DOMAIN"/>
    <property type="match status" value="1"/>
</dbReference>
<dbReference type="PROSITE" id="PS51718">
    <property type="entry name" value="G_DYNAMIN_2"/>
    <property type="match status" value="1"/>
</dbReference>
<dbReference type="InterPro" id="IPR031692">
    <property type="entry name" value="EHD_N"/>
</dbReference>